<evidence type="ECO:0000313" key="4">
    <source>
        <dbReference type="Proteomes" id="UP000005426"/>
    </source>
</evidence>
<dbReference type="OMA" id="CEDMEMP"/>
<name>G9P6R8_HYPAI</name>
<comment type="caution">
    <text evidence="3">The sequence shown here is derived from an EMBL/GenBank/DDBJ whole genome shotgun (WGS) entry which is preliminary data.</text>
</comment>
<dbReference type="OrthoDB" id="2958217at2759"/>
<dbReference type="EMBL" id="ABDG02000027">
    <property type="protein sequence ID" value="EHK41488.1"/>
    <property type="molecule type" value="Genomic_DNA"/>
</dbReference>
<dbReference type="AlphaFoldDB" id="G9P6R8"/>
<accession>G9P6R8</accession>
<feature type="domain" description="Heterokaryon incompatibility" evidence="2">
    <location>
        <begin position="269"/>
        <end position="431"/>
    </location>
</feature>
<dbReference type="eggNOG" id="ENOG502SKX3">
    <property type="taxonomic scope" value="Eukaryota"/>
</dbReference>
<proteinExistence type="predicted"/>
<dbReference type="Proteomes" id="UP000005426">
    <property type="component" value="Unassembled WGS sequence"/>
</dbReference>
<reference evidence="3 4" key="1">
    <citation type="journal article" date="2011" name="Genome Biol.">
        <title>Comparative genome sequence analysis underscores mycoparasitism as the ancestral life style of Trichoderma.</title>
        <authorList>
            <person name="Kubicek C.P."/>
            <person name="Herrera-Estrella A."/>
            <person name="Seidl-Seiboth V."/>
            <person name="Martinez D.A."/>
            <person name="Druzhinina I.S."/>
            <person name="Thon M."/>
            <person name="Zeilinger S."/>
            <person name="Casas-Flores S."/>
            <person name="Horwitz B.A."/>
            <person name="Mukherjee P.K."/>
            <person name="Mukherjee M."/>
            <person name="Kredics L."/>
            <person name="Alcaraz L.D."/>
            <person name="Aerts A."/>
            <person name="Antal Z."/>
            <person name="Atanasova L."/>
            <person name="Cervantes-Badillo M.G."/>
            <person name="Challacombe J."/>
            <person name="Chertkov O."/>
            <person name="McCluskey K."/>
            <person name="Coulpier F."/>
            <person name="Deshpande N."/>
            <person name="von Doehren H."/>
            <person name="Ebbole D.J."/>
            <person name="Esquivel-Naranjo E.U."/>
            <person name="Fekete E."/>
            <person name="Flipphi M."/>
            <person name="Glaser F."/>
            <person name="Gomez-Rodriguez E.Y."/>
            <person name="Gruber S."/>
            <person name="Han C."/>
            <person name="Henrissat B."/>
            <person name="Hermosa R."/>
            <person name="Hernandez-Onate M."/>
            <person name="Karaffa L."/>
            <person name="Kosti I."/>
            <person name="Le Crom S."/>
            <person name="Lindquist E."/>
            <person name="Lucas S."/>
            <person name="Luebeck M."/>
            <person name="Luebeck P.S."/>
            <person name="Margeot A."/>
            <person name="Metz B."/>
            <person name="Misra M."/>
            <person name="Nevalainen H."/>
            <person name="Omann M."/>
            <person name="Packer N."/>
            <person name="Perrone G."/>
            <person name="Uresti-Rivera E.E."/>
            <person name="Salamov A."/>
            <person name="Schmoll M."/>
            <person name="Seiboth B."/>
            <person name="Shapiro H."/>
            <person name="Sukno S."/>
            <person name="Tamayo-Ramos J.A."/>
            <person name="Tisch D."/>
            <person name="Wiest A."/>
            <person name="Wilkinson H.H."/>
            <person name="Zhang M."/>
            <person name="Coutinho P.M."/>
            <person name="Kenerley C.M."/>
            <person name="Monte E."/>
            <person name="Baker S.E."/>
            <person name="Grigoriev I.V."/>
        </authorList>
    </citation>
    <scope>NUCLEOTIDE SEQUENCE [LARGE SCALE GENOMIC DNA]</scope>
    <source>
        <strain evidence="4">ATCC 20476 / IMI 206040</strain>
    </source>
</reference>
<protein>
    <recommendedName>
        <fullName evidence="2">Heterokaryon incompatibility domain-containing protein</fullName>
    </recommendedName>
</protein>
<dbReference type="PANTHER" id="PTHR33112">
    <property type="entry name" value="DOMAIN PROTEIN, PUTATIVE-RELATED"/>
    <property type="match status" value="1"/>
</dbReference>
<evidence type="ECO:0000256" key="1">
    <source>
        <dbReference type="SAM" id="MobiDB-lite"/>
    </source>
</evidence>
<dbReference type="STRING" id="452589.G9P6R8"/>
<gene>
    <name evidence="3" type="ORF">TRIATDRAFT_84710</name>
</gene>
<sequence length="795" mass="90132">MAGNEVDIDNASAPDEGWLTESDLDDLSADGEHVLAGIPPPLPLLPVPGNISQPGDELCHDCSLLRLKRDRFIVWPKDPDYGKYERPDAKLIELGNVKDLRRRKNCPFCRLVLLAMGGDRVPNIASDGSPVEAQMSWATTGTSDRNMPWNRRSEIRILQIHGRTGFGGFLDIEEMNLFPDISLLANDFPSEAPAKAQRFLPRPMQPECIDFNVVRRWLAICESNHSKVCGNRANMKQMGWTDPAGVIPDLRFVDVEDRCLVRASGNPRYAALSYVWGREPFFCMTSENLAVLKKPGAFDQEEIWSRIPATIQDAMTVAREIGIRYLWVDSLCVYQDLIDMDNMTGEEEAIMAGKMGAIRIMDYVYGAAYIVICAAGSRSAHSGITGVRPGTRESKQPIEEIAPGFRLAYRQKPQDGIESFPYYKRGWTYQERHFATRLLTFANGQVSLQCSSDISFQEDTWDDESVISSKRPPSFAGEGNDIGDGVEGPIQTYSEMQLTKQSDIYNAFAGVARQIRMQLNCDICHGLPVKYFDWLLLWQPFPFKDEPTRREEAPSWSWSGWQGGVFPRMWSWYTRDMKAIRKALKRRTWIVWYHRHGPHSTRCSLVHKHGRGPADSQRNFYGGSIRKRFPFDCSQTEPTRRILTEFEPKEYYFDVISTRPYSGYLQFWTVSAVFEIAETKTPWPEEGSPPAGKQLGIIGKSGDELGLIVVPTAWLKENAAPCKREFLLICEARDVRAAGGKDMDADDHEWRYRVMLLEPKARGEYYERVAIGSIGRGDEMDSFGEGPCWKEIILG</sequence>
<organism evidence="3 4">
    <name type="scientific">Hypocrea atroviridis (strain ATCC 20476 / IMI 206040)</name>
    <name type="common">Trichoderma atroviride</name>
    <dbReference type="NCBI Taxonomy" id="452589"/>
    <lineage>
        <taxon>Eukaryota</taxon>
        <taxon>Fungi</taxon>
        <taxon>Dikarya</taxon>
        <taxon>Ascomycota</taxon>
        <taxon>Pezizomycotina</taxon>
        <taxon>Sordariomycetes</taxon>
        <taxon>Hypocreomycetidae</taxon>
        <taxon>Hypocreales</taxon>
        <taxon>Hypocreaceae</taxon>
        <taxon>Trichoderma</taxon>
    </lineage>
</organism>
<keyword evidence="4" id="KW-1185">Reference proteome</keyword>
<evidence type="ECO:0000259" key="2">
    <source>
        <dbReference type="Pfam" id="PF06985"/>
    </source>
</evidence>
<evidence type="ECO:0000313" key="3">
    <source>
        <dbReference type="EMBL" id="EHK41488.1"/>
    </source>
</evidence>
<dbReference type="InterPro" id="IPR010730">
    <property type="entry name" value="HET"/>
</dbReference>
<feature type="region of interest" description="Disordered" evidence="1">
    <location>
        <begin position="1"/>
        <end position="22"/>
    </location>
</feature>
<dbReference type="KEGG" id="tatv:25785843"/>
<dbReference type="PANTHER" id="PTHR33112:SF12">
    <property type="entry name" value="HETEROKARYON INCOMPATIBILITY DOMAIN-CONTAINING PROTEIN"/>
    <property type="match status" value="1"/>
</dbReference>
<dbReference type="HOGENOM" id="CLU_003953_5_2_1"/>
<dbReference type="GeneID" id="25785843"/>
<dbReference type="Pfam" id="PF06985">
    <property type="entry name" value="HET"/>
    <property type="match status" value="1"/>
</dbReference>